<dbReference type="Pfam" id="PF07494">
    <property type="entry name" value="Reg_prop"/>
    <property type="match status" value="1"/>
</dbReference>
<keyword evidence="1" id="KW-1133">Transmembrane helix</keyword>
<dbReference type="Proteomes" id="UP000557307">
    <property type="component" value="Unassembled WGS sequence"/>
</dbReference>
<evidence type="ECO:0000259" key="3">
    <source>
        <dbReference type="Pfam" id="PF07495"/>
    </source>
</evidence>
<keyword evidence="1" id="KW-0472">Membrane</keyword>
<dbReference type="RefSeq" id="WP_184170614.1">
    <property type="nucleotide sequence ID" value="NZ_JACHGF010000001.1"/>
</dbReference>
<reference evidence="4 5" key="1">
    <citation type="submission" date="2020-08" db="EMBL/GenBank/DDBJ databases">
        <title>Genomic Encyclopedia of Type Strains, Phase IV (KMG-IV): sequencing the most valuable type-strain genomes for metagenomic binning, comparative biology and taxonomic classification.</title>
        <authorList>
            <person name="Goeker M."/>
        </authorList>
    </citation>
    <scope>NUCLEOTIDE SEQUENCE [LARGE SCALE GENOMIC DNA]</scope>
    <source>
        <strain evidence="4 5">DSM 105074</strain>
    </source>
</reference>
<protein>
    <submittedName>
        <fullName evidence="4">Ligand-binding sensor domain-containing protein</fullName>
    </submittedName>
</protein>
<gene>
    <name evidence="4" type="ORF">HNQ92_000569</name>
</gene>
<dbReference type="InterPro" id="IPR015943">
    <property type="entry name" value="WD40/YVTN_repeat-like_dom_sf"/>
</dbReference>
<keyword evidence="1" id="KW-0812">Transmembrane</keyword>
<comment type="caution">
    <text evidence="4">The sequence shown here is derived from an EMBL/GenBank/DDBJ whole genome shotgun (WGS) entry which is preliminary data.</text>
</comment>
<name>A0A840TR28_9BACT</name>
<evidence type="ECO:0000256" key="1">
    <source>
        <dbReference type="SAM" id="Phobius"/>
    </source>
</evidence>
<feature type="domain" description="Two component regulator three Y" evidence="3">
    <location>
        <begin position="732"/>
        <end position="795"/>
    </location>
</feature>
<evidence type="ECO:0000313" key="4">
    <source>
        <dbReference type="EMBL" id="MBB5282448.1"/>
    </source>
</evidence>
<sequence length="1028" mass="117638">MKANVSALILRQALVLVLLVVSRQGYAQPREFKVTQYNEAQGLESRTIRCMLQDSRDLLWLGTVEGLSCFDGYTFKMFHKKAGDKNSLTSNFITALAEDHNGLLWIGYLQGGVSSYDPATGTFRSYLLRTEQNRQLPAREITTLFVDQDNDLWIGLQREGLLRLNQKTGQCTSYSLAPPEAPANDPSRLYNTVYGAVETEPGYFWLATANGLYQFIKKTSTLRQVPFPKALQKDVRVDLFTSIKREGDNLWLGAWAGGLSRYGMASGRWDNYLPTPNNSKSTTNIINGMSFEGKDTVWVISASDGFGYFLKSSASFHFFGKKTDLAPRDYRALMPDKQGNLWLAYNQGLLKVRMEKKKFVFHKVPVSRSDNGEHYRLSKIFENDQYLLTGTVYADGLHLLDKRSGQKKILSFEADLGEPFLLVEDILQDRRGTIWVLTRDYLYHLDQQRQVLVKIPQPPLAAGLAGPSNFFERMREDIHGRVWIVTGANGVFCYDPTTQRYTHYASSQKGKFYLPISHLRAITLDQQGRIWIGGSYGYLAYFDAATEKFVTLAADQLGEAAGSHVLALLTDRAGKVWAGTYAGLLCYEANRKSPAFKFLYTSENGLRGDITEELCEDASGRIWCITIAALCVVNPANRTVVSFGVNDGIEHSNVGDRLTLTPRLTMKLSLSQGYYEFDPSFLERQLTRVPVRITSMQVNDQERYFMNEVRRQEPVKLGADENSLSFTFAALDYNEPEKQRYLYQLEGFDENWVPAGRRRYASYTNLPGGHYVFRVKATSVDEEWGQADTSVPLYIATVFYQLWWFRVLVLGLCMGVVYLIYRTRLRQEERIYSLQSKAQSLEKEKALVMYESLKQQLNPHFLFNSLTSLNSLIRIDQKTAGEFLESLSKTYRYILKSRDNDLVPLENEIQFARTYIKLQKTRFGRGLQINIAINEEYNHWKVAPVILQNMLENAIKHNRVDEETPLVVDIFTENDQLVIRNNLQKKNFVETSNRQGLANLESLYRYLSERPLEICEEKHYFTVKVPLI</sequence>
<dbReference type="GO" id="GO:0016020">
    <property type="term" value="C:membrane"/>
    <property type="evidence" value="ECO:0007669"/>
    <property type="project" value="InterPro"/>
</dbReference>
<dbReference type="Pfam" id="PF07495">
    <property type="entry name" value="Y_Y_Y"/>
    <property type="match status" value="1"/>
</dbReference>
<dbReference type="Pfam" id="PF06580">
    <property type="entry name" value="His_kinase"/>
    <property type="match status" value="1"/>
</dbReference>
<dbReference type="PANTHER" id="PTHR34220:SF7">
    <property type="entry name" value="SENSOR HISTIDINE KINASE YPDA"/>
    <property type="match status" value="1"/>
</dbReference>
<dbReference type="EMBL" id="JACHGF010000001">
    <property type="protein sequence ID" value="MBB5282448.1"/>
    <property type="molecule type" value="Genomic_DNA"/>
</dbReference>
<dbReference type="InterPro" id="IPR013783">
    <property type="entry name" value="Ig-like_fold"/>
</dbReference>
<dbReference type="InterPro" id="IPR050640">
    <property type="entry name" value="Bact_2-comp_sensor_kinase"/>
</dbReference>
<accession>A0A840TR28</accession>
<feature type="domain" description="Signal transduction histidine kinase internal region" evidence="2">
    <location>
        <begin position="850"/>
        <end position="925"/>
    </location>
</feature>
<dbReference type="PANTHER" id="PTHR34220">
    <property type="entry name" value="SENSOR HISTIDINE KINASE YPDA"/>
    <property type="match status" value="1"/>
</dbReference>
<proteinExistence type="predicted"/>
<dbReference type="Gene3D" id="2.60.40.10">
    <property type="entry name" value="Immunoglobulins"/>
    <property type="match status" value="1"/>
</dbReference>
<evidence type="ECO:0000313" key="5">
    <source>
        <dbReference type="Proteomes" id="UP000557307"/>
    </source>
</evidence>
<dbReference type="GO" id="GO:0000155">
    <property type="term" value="F:phosphorelay sensor kinase activity"/>
    <property type="evidence" value="ECO:0007669"/>
    <property type="project" value="InterPro"/>
</dbReference>
<dbReference type="AlphaFoldDB" id="A0A840TR28"/>
<dbReference type="InterPro" id="IPR011110">
    <property type="entry name" value="Reg_prop"/>
</dbReference>
<dbReference type="InterPro" id="IPR011123">
    <property type="entry name" value="Y_Y_Y"/>
</dbReference>
<dbReference type="SUPFAM" id="SSF63829">
    <property type="entry name" value="Calcium-dependent phosphotriesterase"/>
    <property type="match status" value="2"/>
</dbReference>
<organism evidence="4 5">
    <name type="scientific">Rhabdobacter roseus</name>
    <dbReference type="NCBI Taxonomy" id="1655419"/>
    <lineage>
        <taxon>Bacteria</taxon>
        <taxon>Pseudomonadati</taxon>
        <taxon>Bacteroidota</taxon>
        <taxon>Cytophagia</taxon>
        <taxon>Cytophagales</taxon>
        <taxon>Cytophagaceae</taxon>
        <taxon>Rhabdobacter</taxon>
    </lineage>
</organism>
<dbReference type="InterPro" id="IPR010559">
    <property type="entry name" value="Sig_transdc_His_kin_internal"/>
</dbReference>
<keyword evidence="5" id="KW-1185">Reference proteome</keyword>
<feature type="transmembrane region" description="Helical" evidence="1">
    <location>
        <begin position="803"/>
        <end position="821"/>
    </location>
</feature>
<dbReference type="Gene3D" id="2.130.10.10">
    <property type="entry name" value="YVTN repeat-like/Quinoprotein amine dehydrogenase"/>
    <property type="match status" value="3"/>
</dbReference>
<evidence type="ECO:0000259" key="2">
    <source>
        <dbReference type="Pfam" id="PF06580"/>
    </source>
</evidence>